<reference evidence="2 3" key="1">
    <citation type="journal article" date="2018" name="Cell">
        <title>The Chara Genome: Secondary Complexity and Implications for Plant Terrestrialization.</title>
        <authorList>
            <person name="Nishiyama T."/>
            <person name="Sakayama H."/>
            <person name="Vries J.D."/>
            <person name="Buschmann H."/>
            <person name="Saint-Marcoux D."/>
            <person name="Ullrich K.K."/>
            <person name="Haas F.B."/>
            <person name="Vanderstraeten L."/>
            <person name="Becker D."/>
            <person name="Lang D."/>
            <person name="Vosolsobe S."/>
            <person name="Rombauts S."/>
            <person name="Wilhelmsson P.K.I."/>
            <person name="Janitza P."/>
            <person name="Kern R."/>
            <person name="Heyl A."/>
            <person name="Rumpler F."/>
            <person name="Villalobos L.I.A.C."/>
            <person name="Clay J.M."/>
            <person name="Skokan R."/>
            <person name="Toyoda A."/>
            <person name="Suzuki Y."/>
            <person name="Kagoshima H."/>
            <person name="Schijlen E."/>
            <person name="Tajeshwar N."/>
            <person name="Catarino B."/>
            <person name="Hetherington A.J."/>
            <person name="Saltykova A."/>
            <person name="Bonnot C."/>
            <person name="Breuninger H."/>
            <person name="Symeonidi A."/>
            <person name="Radhakrishnan G.V."/>
            <person name="Van Nieuwerburgh F."/>
            <person name="Deforce D."/>
            <person name="Chang C."/>
            <person name="Karol K.G."/>
            <person name="Hedrich R."/>
            <person name="Ulvskov P."/>
            <person name="Glockner G."/>
            <person name="Delwiche C.F."/>
            <person name="Petrasek J."/>
            <person name="Van de Peer Y."/>
            <person name="Friml J."/>
            <person name="Beilby M."/>
            <person name="Dolan L."/>
            <person name="Kohara Y."/>
            <person name="Sugano S."/>
            <person name="Fujiyama A."/>
            <person name="Delaux P.-M."/>
            <person name="Quint M."/>
            <person name="TheiBen G."/>
            <person name="Hagemann M."/>
            <person name="Harholt J."/>
            <person name="Dunand C."/>
            <person name="Zachgo S."/>
            <person name="Langdale J."/>
            <person name="Maumus F."/>
            <person name="Straeten D.V.D."/>
            <person name="Gould S.B."/>
            <person name="Rensing S.A."/>
        </authorList>
    </citation>
    <scope>NUCLEOTIDE SEQUENCE [LARGE SCALE GENOMIC DNA]</scope>
    <source>
        <strain evidence="2 3">S276</strain>
    </source>
</reference>
<accession>A0A388KFX2</accession>
<proteinExistence type="predicted"/>
<sequence length="86" mass="9527">MSVQIQKETLRFALLLELLRFWPLSRPQLGGYRPLGLRRPQVTTYISSRRRVTETEGGGRGEGGGGGGEEGREVHLSGQSQETLCQ</sequence>
<keyword evidence="3" id="KW-1185">Reference proteome</keyword>
<gene>
    <name evidence="2" type="ORF">CBR_g3651</name>
</gene>
<dbReference type="Proteomes" id="UP000265515">
    <property type="component" value="Unassembled WGS sequence"/>
</dbReference>
<dbReference type="Gramene" id="GBG68952">
    <property type="protein sequence ID" value="GBG68952"/>
    <property type="gene ID" value="CBR_g3651"/>
</dbReference>
<organism evidence="2 3">
    <name type="scientific">Chara braunii</name>
    <name type="common">Braun's stonewort</name>
    <dbReference type="NCBI Taxonomy" id="69332"/>
    <lineage>
        <taxon>Eukaryota</taxon>
        <taxon>Viridiplantae</taxon>
        <taxon>Streptophyta</taxon>
        <taxon>Charophyceae</taxon>
        <taxon>Charales</taxon>
        <taxon>Characeae</taxon>
        <taxon>Chara</taxon>
    </lineage>
</organism>
<dbReference type="EMBL" id="BFEA01000108">
    <property type="protein sequence ID" value="GBG68952.1"/>
    <property type="molecule type" value="Genomic_DNA"/>
</dbReference>
<feature type="compositionally biased region" description="Polar residues" evidence="1">
    <location>
        <begin position="77"/>
        <end position="86"/>
    </location>
</feature>
<dbReference type="AlphaFoldDB" id="A0A388KFX2"/>
<protein>
    <submittedName>
        <fullName evidence="2">Uncharacterized protein</fullName>
    </submittedName>
</protein>
<comment type="caution">
    <text evidence="2">The sequence shown here is derived from an EMBL/GenBank/DDBJ whole genome shotgun (WGS) entry which is preliminary data.</text>
</comment>
<evidence type="ECO:0000256" key="1">
    <source>
        <dbReference type="SAM" id="MobiDB-lite"/>
    </source>
</evidence>
<name>A0A388KFX2_CHABU</name>
<feature type="region of interest" description="Disordered" evidence="1">
    <location>
        <begin position="49"/>
        <end position="86"/>
    </location>
</feature>
<evidence type="ECO:0000313" key="2">
    <source>
        <dbReference type="EMBL" id="GBG68952.1"/>
    </source>
</evidence>
<evidence type="ECO:0000313" key="3">
    <source>
        <dbReference type="Proteomes" id="UP000265515"/>
    </source>
</evidence>